<reference evidence="1" key="1">
    <citation type="submission" date="2021-05" db="EMBL/GenBank/DDBJ databases">
        <authorList>
            <person name="Pan Q."/>
            <person name="Jouanno E."/>
            <person name="Zahm M."/>
            <person name="Klopp C."/>
            <person name="Cabau C."/>
            <person name="Louis A."/>
            <person name="Berthelot C."/>
            <person name="Parey E."/>
            <person name="Roest Crollius H."/>
            <person name="Montfort J."/>
            <person name="Robinson-Rechavi M."/>
            <person name="Bouchez O."/>
            <person name="Lampietro C."/>
            <person name="Lopez Roques C."/>
            <person name="Donnadieu C."/>
            <person name="Postlethwait J."/>
            <person name="Bobe J."/>
            <person name="Dillon D."/>
            <person name="Chandos A."/>
            <person name="von Hippel F."/>
            <person name="Guiguen Y."/>
        </authorList>
    </citation>
    <scope>NUCLEOTIDE SEQUENCE</scope>
    <source>
        <tissue evidence="1">Blood</tissue>
    </source>
</reference>
<accession>A0ACC2HCQ1</accession>
<dbReference type="Proteomes" id="UP001157502">
    <property type="component" value="Chromosome 3"/>
</dbReference>
<keyword evidence="2" id="KW-1185">Reference proteome</keyword>
<name>A0ACC2HCQ1_DALPE</name>
<evidence type="ECO:0000313" key="1">
    <source>
        <dbReference type="EMBL" id="KAJ8013721.1"/>
    </source>
</evidence>
<protein>
    <submittedName>
        <fullName evidence="1">Uncharacterized protein</fullName>
    </submittedName>
</protein>
<gene>
    <name evidence="1" type="ORF">DPEC_G00032730</name>
</gene>
<dbReference type="EMBL" id="CM055730">
    <property type="protein sequence ID" value="KAJ8013721.1"/>
    <property type="molecule type" value="Genomic_DNA"/>
</dbReference>
<evidence type="ECO:0000313" key="2">
    <source>
        <dbReference type="Proteomes" id="UP001157502"/>
    </source>
</evidence>
<organism evidence="1 2">
    <name type="scientific">Dallia pectoralis</name>
    <name type="common">Alaska blackfish</name>
    <dbReference type="NCBI Taxonomy" id="75939"/>
    <lineage>
        <taxon>Eukaryota</taxon>
        <taxon>Metazoa</taxon>
        <taxon>Chordata</taxon>
        <taxon>Craniata</taxon>
        <taxon>Vertebrata</taxon>
        <taxon>Euteleostomi</taxon>
        <taxon>Actinopterygii</taxon>
        <taxon>Neopterygii</taxon>
        <taxon>Teleostei</taxon>
        <taxon>Protacanthopterygii</taxon>
        <taxon>Esociformes</taxon>
        <taxon>Umbridae</taxon>
        <taxon>Dallia</taxon>
    </lineage>
</organism>
<proteinExistence type="predicted"/>
<comment type="caution">
    <text evidence="1">The sequence shown here is derived from an EMBL/GenBank/DDBJ whole genome shotgun (WGS) entry which is preliminary data.</text>
</comment>
<sequence>MTGRQHKPLPESCWLTPSMIHARIHAARGQSPLCSLESRTLTPSAPLVSPTPLPWFPAPQWGKPPVTDETHVPRVDTPITRLAQGSPMLQRLVSSRKD</sequence>